<sequence>MAMKKILFALCLLLFASCTRDVVLVLPPVSPRLVLNASVSPDTDVTAFLSKSWFVLDTVTDDGVEDGSIQVFINDRLQGRMQPVSDSRFTGRYVLPRCRVRAGDRLRLEAEAGGFDPVGGETVIPDPVEVLSVDTVRFTRFGYGGYEYPSIRLYVRFRDKPDKRNYYRLIIEKQTEFQKGDSVITCSSMYRSELNYTDWLGVVYEDPVFRSTVTNPVIEQLDGTTCRGTFTDDMFDGKDYTVRSSFWPVDSSFKGDSVTTTVHYDIRLMAISEEYYRYLVVIRNFSISLGDAYLDGLVEPTATYTNVEGGFGIVAGCQLAHRRFTMPFGDKEPSWNPFAVYD</sequence>
<dbReference type="AlphaFoldDB" id="A0AA37KBN3"/>
<proteinExistence type="predicted"/>
<evidence type="ECO:0000313" key="2">
    <source>
        <dbReference type="EMBL" id="GKH72828.1"/>
    </source>
</evidence>
<protein>
    <recommendedName>
        <fullName evidence="4">DUF4249 domain-containing protein</fullName>
    </recommendedName>
</protein>
<dbReference type="EMBL" id="BQNZ01000002">
    <property type="protein sequence ID" value="GKH72828.1"/>
    <property type="molecule type" value="Genomic_DNA"/>
</dbReference>
<keyword evidence="1" id="KW-0732">Signal</keyword>
<reference evidence="2" key="1">
    <citation type="submission" date="2022-01" db="EMBL/GenBank/DDBJ databases">
        <title>Novel bile acid biosynthetic pathways are enriched in the microbiome of centenarians.</title>
        <authorList>
            <person name="Sato Y."/>
            <person name="Atarashi K."/>
            <person name="Plichta R.D."/>
            <person name="Arai Y."/>
            <person name="Sasajima S."/>
            <person name="Kearney M.S."/>
            <person name="Suda W."/>
            <person name="Takeshita K."/>
            <person name="Sasaki T."/>
            <person name="Okamoto S."/>
            <person name="Skelly N.A."/>
            <person name="Okamura Y."/>
            <person name="Vlamakis H."/>
            <person name="Li Y."/>
            <person name="Tanoue T."/>
            <person name="Takei H."/>
            <person name="Nittono H."/>
            <person name="Narushima S."/>
            <person name="Irie J."/>
            <person name="Itoh H."/>
            <person name="Moriya K."/>
            <person name="Sugiura Y."/>
            <person name="Suematsu M."/>
            <person name="Moritoki N."/>
            <person name="Shibata S."/>
            <person name="Littman R.D."/>
            <person name="Fischbach A.M."/>
            <person name="Uwamino Y."/>
            <person name="Inoue T."/>
            <person name="Honda A."/>
            <person name="Hattori M."/>
            <person name="Murai T."/>
            <person name="Xavier J.R."/>
            <person name="Hirose N."/>
            <person name="Honda K."/>
        </authorList>
    </citation>
    <scope>NUCLEOTIDE SEQUENCE</scope>
    <source>
        <strain evidence="2">CE91-St3</strain>
    </source>
</reference>
<evidence type="ECO:0000313" key="3">
    <source>
        <dbReference type="Proteomes" id="UP001055114"/>
    </source>
</evidence>
<dbReference type="Pfam" id="PF14054">
    <property type="entry name" value="DUF4249"/>
    <property type="match status" value="1"/>
</dbReference>
<dbReference type="PROSITE" id="PS51257">
    <property type="entry name" value="PROKAR_LIPOPROTEIN"/>
    <property type="match status" value="1"/>
</dbReference>
<evidence type="ECO:0008006" key="4">
    <source>
        <dbReference type="Google" id="ProtNLM"/>
    </source>
</evidence>
<accession>A0AA37KBN3</accession>
<comment type="caution">
    <text evidence="2">The sequence shown here is derived from an EMBL/GenBank/DDBJ whole genome shotgun (WGS) entry which is preliminary data.</text>
</comment>
<dbReference type="InterPro" id="IPR025345">
    <property type="entry name" value="DUF4249"/>
</dbReference>
<dbReference type="Proteomes" id="UP001055114">
    <property type="component" value="Unassembled WGS sequence"/>
</dbReference>
<organism evidence="2 3">
    <name type="scientific">Parabacteroides merdae</name>
    <dbReference type="NCBI Taxonomy" id="46503"/>
    <lineage>
        <taxon>Bacteria</taxon>
        <taxon>Pseudomonadati</taxon>
        <taxon>Bacteroidota</taxon>
        <taxon>Bacteroidia</taxon>
        <taxon>Bacteroidales</taxon>
        <taxon>Tannerellaceae</taxon>
        <taxon>Parabacteroides</taxon>
    </lineage>
</organism>
<feature type="signal peptide" evidence="1">
    <location>
        <begin position="1"/>
        <end position="20"/>
    </location>
</feature>
<evidence type="ECO:0000256" key="1">
    <source>
        <dbReference type="SAM" id="SignalP"/>
    </source>
</evidence>
<name>A0AA37KBN3_9BACT</name>
<gene>
    <name evidence="2" type="ORF">CE91St3_26910</name>
</gene>
<feature type="chain" id="PRO_5041448431" description="DUF4249 domain-containing protein" evidence="1">
    <location>
        <begin position="21"/>
        <end position="342"/>
    </location>
</feature>